<dbReference type="EMBL" id="NMTQ01000037">
    <property type="protein sequence ID" value="PDX57365.1"/>
    <property type="molecule type" value="Genomic_DNA"/>
</dbReference>
<dbReference type="RefSeq" id="WP_097777981.1">
    <property type="nucleotide sequence ID" value="NZ_JAKNHV010000008.1"/>
</dbReference>
<dbReference type="EMBL" id="NMTQ01000037">
    <property type="protein sequence ID" value="PDX57440.1"/>
    <property type="molecule type" value="Genomic_DNA"/>
</dbReference>
<reference evidence="1 3" key="1">
    <citation type="journal article" date="2017" name="Front. Microbiol.">
        <title>New Insights into the Diversity of the Genus Faecalibacterium.</title>
        <authorList>
            <person name="Benevides L."/>
            <person name="Burman S."/>
            <person name="Martin R."/>
            <person name="Robert V."/>
            <person name="Thomas M."/>
            <person name="Miquel S."/>
            <person name="Chain F."/>
            <person name="Sokol H."/>
            <person name="Bermudez-Humaran L.G."/>
            <person name="Morrison M."/>
            <person name="Langella P."/>
            <person name="Azevedo V.A."/>
            <person name="Chatel J.M."/>
            <person name="Soares S."/>
        </authorList>
    </citation>
    <scope>NUCLEOTIDE SEQUENCE [LARGE SCALE GENOMIC DNA]</scope>
    <source>
        <strain evidence="1">CNCM I 4540</strain>
        <strain evidence="3">CNCM I-4540</strain>
    </source>
</reference>
<protein>
    <submittedName>
        <fullName evidence="1">Uncharacterized protein</fullName>
    </submittedName>
</protein>
<keyword evidence="3" id="KW-1185">Reference proteome</keyword>
<reference evidence="1" key="2">
    <citation type="submission" date="2017-07" db="EMBL/GenBank/DDBJ databases">
        <authorList>
            <person name="Benevides L.J."/>
            <person name="Martin R."/>
            <person name="Miquel S."/>
            <person name="Bridonneau C."/>
            <person name="Robert V."/>
            <person name="Hudault S."/>
            <person name="Chain F."/>
            <person name="Berteau O."/>
            <person name="Azevedo V."/>
            <person name="Soares S.C."/>
            <person name="Chatel J.M."/>
            <person name="Sokol H."/>
            <person name="Bermudez-Humaran L.G."/>
            <person name="Thomas M."/>
            <person name="Langella P."/>
        </authorList>
    </citation>
    <scope>NUCLEOTIDE SEQUENCE</scope>
    <source>
        <strain evidence="1">CNCM I 4540</strain>
    </source>
</reference>
<name>A0A2A6Z7L0_9FIRM</name>
<accession>A0A2A6Z7L0</accession>
<comment type="caution">
    <text evidence="1">The sequence shown here is derived from an EMBL/GenBank/DDBJ whole genome shotgun (WGS) entry which is preliminary data.</text>
</comment>
<dbReference type="AlphaFoldDB" id="A0A2A6Z7L0"/>
<evidence type="ECO:0000313" key="2">
    <source>
        <dbReference type="EMBL" id="PDX57440.1"/>
    </source>
</evidence>
<organism evidence="1 3">
    <name type="scientific">Faecalibacterium langellae</name>
    <dbReference type="NCBI Taxonomy" id="3435293"/>
    <lineage>
        <taxon>Bacteria</taxon>
        <taxon>Bacillati</taxon>
        <taxon>Bacillota</taxon>
        <taxon>Clostridia</taxon>
        <taxon>Eubacteriales</taxon>
        <taxon>Oscillospiraceae</taxon>
        <taxon>Faecalibacterium</taxon>
    </lineage>
</organism>
<dbReference type="Proteomes" id="UP000220752">
    <property type="component" value="Unassembled WGS sequence"/>
</dbReference>
<evidence type="ECO:0000313" key="3">
    <source>
        <dbReference type="Proteomes" id="UP000220752"/>
    </source>
</evidence>
<sequence length="149" mass="15773">MAKAKIKTLLGTGLAALCSHIKQCNTALGDLSEATANGFEETDDILHEKQDVTAAVSFTIPVDGWGEDDSSPGYFYCDIPIAGLLATDIVDVTVLPEFYDVAGAVGFIATESLEGKLRLRAAKAPTEKISAQYHITSTVKYTDAQEGGT</sequence>
<gene>
    <name evidence="1" type="ORF">CGS46_12640</name>
    <name evidence="2" type="ORF">CGS46_13030</name>
</gene>
<evidence type="ECO:0000313" key="1">
    <source>
        <dbReference type="EMBL" id="PDX57365.1"/>
    </source>
</evidence>
<proteinExistence type="predicted"/>
<dbReference type="OrthoDB" id="9864562at2"/>